<keyword evidence="2" id="KW-1185">Reference proteome</keyword>
<evidence type="ECO:0000313" key="2">
    <source>
        <dbReference type="Proteomes" id="UP000271678"/>
    </source>
</evidence>
<protein>
    <submittedName>
        <fullName evidence="1">Uncharacterized protein</fullName>
    </submittedName>
</protein>
<dbReference type="EMBL" id="RJJQ01000004">
    <property type="protein sequence ID" value="RNI23778.1"/>
    <property type="molecule type" value="Genomic_DNA"/>
</dbReference>
<dbReference type="Proteomes" id="UP000271678">
    <property type="component" value="Unassembled WGS sequence"/>
</dbReference>
<name>A0A3M9MGJ3_9MICO</name>
<sequence>MTVVFGFNGSGKSGYARLIKQMVRTRHHETILPDVFGDVRQEREGFLDYSVGDVSDEADLADAPPLPLGRVTFYDEKCGDAYLTTESEISYRPSALTLLDDLYEACEGVRRELDRMLAENDRAGVRLPAFESGSPSAVFADTLTWDTSDEQIETACRLPADHADEMVRLQTEESRLRSTDPSKEQARFRRVAADVKTVVAHLMSLEDRLGAESVAELRSRQSAAQGLRGSAGVWVIVRR</sequence>
<organism evidence="1 2">
    <name type="scientific">Flexivirga caeni</name>
    <dbReference type="NCBI Taxonomy" id="2294115"/>
    <lineage>
        <taxon>Bacteria</taxon>
        <taxon>Bacillati</taxon>
        <taxon>Actinomycetota</taxon>
        <taxon>Actinomycetes</taxon>
        <taxon>Micrococcales</taxon>
        <taxon>Dermacoccaceae</taxon>
        <taxon>Flexivirga</taxon>
    </lineage>
</organism>
<evidence type="ECO:0000313" key="1">
    <source>
        <dbReference type="EMBL" id="RNI23778.1"/>
    </source>
</evidence>
<comment type="caution">
    <text evidence="1">The sequence shown here is derived from an EMBL/GenBank/DDBJ whole genome shotgun (WGS) entry which is preliminary data.</text>
</comment>
<dbReference type="AlphaFoldDB" id="A0A3M9MGJ3"/>
<accession>A0A3M9MGJ3</accession>
<proteinExistence type="predicted"/>
<reference evidence="1 2" key="1">
    <citation type="submission" date="2018-11" db="EMBL/GenBank/DDBJ databases">
        <title>Draft genome of Simplicispira Flexivirga sp. BO-16.</title>
        <authorList>
            <person name="Im W.T."/>
        </authorList>
    </citation>
    <scope>NUCLEOTIDE SEQUENCE [LARGE SCALE GENOMIC DNA]</scope>
    <source>
        <strain evidence="1 2">BO-16</strain>
    </source>
</reference>
<gene>
    <name evidence="1" type="ORF">EFY87_05710</name>
</gene>